<dbReference type="Gene3D" id="3.30.420.40">
    <property type="match status" value="2"/>
</dbReference>
<protein>
    <recommendedName>
        <fullName evidence="4">ROK family protein</fullName>
    </recommendedName>
</protein>
<keyword evidence="3" id="KW-1185">Reference proteome</keyword>
<dbReference type="RefSeq" id="WP_028126895.1">
    <property type="nucleotide sequence ID" value="NZ_PHNE01000006.1"/>
</dbReference>
<dbReference type="AlphaFoldDB" id="A0A2S5RA32"/>
<name>A0A2S5RA32_9MOLU</name>
<dbReference type="Proteomes" id="UP000237865">
    <property type="component" value="Unassembled WGS sequence"/>
</dbReference>
<accession>A0A2S5RA32</accession>
<reference evidence="2 3" key="1">
    <citation type="submission" date="2017-11" db="EMBL/GenBank/DDBJ databases">
        <title>Genome sequence of Entomoplasma lucivorax PIPN-2 (ATCC 49196).</title>
        <authorList>
            <person name="Lo W.-S."/>
            <person name="Gasparich G.E."/>
            <person name="Kuo C.-H."/>
        </authorList>
    </citation>
    <scope>NUCLEOTIDE SEQUENCE [LARGE SCALE GENOMIC DNA]</scope>
    <source>
        <strain evidence="2 3">PIPN-2</strain>
    </source>
</reference>
<dbReference type="InterPro" id="IPR043129">
    <property type="entry name" value="ATPase_NBD"/>
</dbReference>
<dbReference type="EMBL" id="PHNE01000006">
    <property type="protein sequence ID" value="PPE04168.1"/>
    <property type="molecule type" value="Genomic_DNA"/>
</dbReference>
<evidence type="ECO:0000313" key="3">
    <source>
        <dbReference type="Proteomes" id="UP000237865"/>
    </source>
</evidence>
<gene>
    <name evidence="2" type="ORF">ELUCI_v1c09480</name>
</gene>
<dbReference type="PANTHER" id="PTHR18964">
    <property type="entry name" value="ROK (REPRESSOR, ORF, KINASE) FAMILY"/>
    <property type="match status" value="1"/>
</dbReference>
<evidence type="ECO:0000256" key="1">
    <source>
        <dbReference type="ARBA" id="ARBA00006479"/>
    </source>
</evidence>
<dbReference type="STRING" id="1399797.GCA_000518285_01641"/>
<dbReference type="Pfam" id="PF00480">
    <property type="entry name" value="ROK"/>
    <property type="match status" value="1"/>
</dbReference>
<evidence type="ECO:0008006" key="4">
    <source>
        <dbReference type="Google" id="ProtNLM"/>
    </source>
</evidence>
<dbReference type="SUPFAM" id="SSF53067">
    <property type="entry name" value="Actin-like ATPase domain"/>
    <property type="match status" value="1"/>
</dbReference>
<comment type="similarity">
    <text evidence="1">Belongs to the ROK (NagC/XylR) family.</text>
</comment>
<comment type="caution">
    <text evidence="2">The sequence shown here is derived from an EMBL/GenBank/DDBJ whole genome shotgun (WGS) entry which is preliminary data.</text>
</comment>
<dbReference type="InterPro" id="IPR000600">
    <property type="entry name" value="ROK"/>
</dbReference>
<dbReference type="PANTHER" id="PTHR18964:SF170">
    <property type="entry name" value="SUGAR KINASE"/>
    <property type="match status" value="1"/>
</dbReference>
<evidence type="ECO:0000313" key="2">
    <source>
        <dbReference type="EMBL" id="PPE04168.1"/>
    </source>
</evidence>
<proteinExistence type="inferred from homology"/>
<sequence>MKKICFDIGGSSIKVITFNEKNEIVSRDKLDHIGTKKYSFASSDMDKLKQELPDFKIDSDLIKSIPLIKCLENINNYVEKLNEKVKIGISIPGVVDNKKYKVLTESAICEVDVDILGFFKNQKLVDEIVIENDGKAAAIGEMVYGQDNKLTNAIILTVGTALGGGIIINKKVYKGSHLQAGEFSKTLANINKHTSYISNLAVSTLSTVMVCMAYKMMSKTSEFIDGFKFFELVEKNDPLAIQLFDNWVKSLTNFLINLNMFDPEKFLIGGGVSANKIFMDALKKEVEKIDYTVLPKIYLESCKLTNDAACYGMLAIIEKEYIEE</sequence>
<organism evidence="2 3">
    <name type="scientific">Williamsoniiplasma lucivorax</name>
    <dbReference type="NCBI Taxonomy" id="209274"/>
    <lineage>
        <taxon>Bacteria</taxon>
        <taxon>Bacillati</taxon>
        <taxon>Mycoplasmatota</taxon>
        <taxon>Mollicutes</taxon>
        <taxon>Entomoplasmatales</taxon>
        <taxon>Williamsoniiplasma</taxon>
    </lineage>
</organism>